<dbReference type="PANTHER" id="PTHR30352">
    <property type="entry name" value="PYRUVATE FORMATE-LYASE-ACTIVATING ENZYME"/>
    <property type="match status" value="1"/>
</dbReference>
<keyword evidence="5" id="KW-0408">Iron</keyword>
<dbReference type="GO" id="GO:0046872">
    <property type="term" value="F:metal ion binding"/>
    <property type="evidence" value="ECO:0007669"/>
    <property type="project" value="UniProtKB-KW"/>
</dbReference>
<evidence type="ECO:0000256" key="2">
    <source>
        <dbReference type="ARBA" id="ARBA00022485"/>
    </source>
</evidence>
<evidence type="ECO:0000313" key="8">
    <source>
        <dbReference type="EMBL" id="STO98062.1"/>
    </source>
</evidence>
<keyword evidence="2" id="KW-0004">4Fe-4S</keyword>
<dbReference type="GO" id="GO:0004748">
    <property type="term" value="F:ribonucleoside-diphosphate reductase activity, thioredoxin disulfide as acceptor"/>
    <property type="evidence" value="ECO:0007669"/>
    <property type="project" value="TreeGrafter"/>
</dbReference>
<dbReference type="Pfam" id="PF13353">
    <property type="entry name" value="Fer4_12"/>
    <property type="match status" value="1"/>
</dbReference>
<keyword evidence="6" id="KW-0411">Iron-sulfur</keyword>
<dbReference type="SFLD" id="SFLDG01066">
    <property type="entry name" value="organic_radical-activating_enz"/>
    <property type="match status" value="1"/>
</dbReference>
<dbReference type="Gene3D" id="3.20.20.70">
    <property type="entry name" value="Aldolase class I"/>
    <property type="match status" value="1"/>
</dbReference>
<comment type="cofactor">
    <cofactor evidence="1">
        <name>[4Fe-4S] cluster</name>
        <dbReference type="ChEBI" id="CHEBI:49883"/>
    </cofactor>
</comment>
<dbReference type="GO" id="GO:0051539">
    <property type="term" value="F:4 iron, 4 sulfur cluster binding"/>
    <property type="evidence" value="ECO:0007669"/>
    <property type="project" value="UniProtKB-KW"/>
</dbReference>
<dbReference type="AlphaFoldDB" id="A0A377J6D8"/>
<dbReference type="SFLD" id="SFLDS00029">
    <property type="entry name" value="Radical_SAM"/>
    <property type="match status" value="1"/>
</dbReference>
<sequence>MQLSSLKEHSHIYGFEPSFVIWTQGCPIRCKGCWNTHTWDSKGGFAMDIESIFHRIKAQKDSTTLPIQAVTILGGEPFYQYDELYKLVSLIKTIDLGIIVYSGYEKNELIEKKKDSIFSLIDVLIYGRYIESLRDLNLHLRGSSNQVIDFLSKRYNEGLIKDGNYIEIDIDNFGRLDIVGYIQNLQDIGVGKI</sequence>
<dbReference type="SUPFAM" id="SSF102114">
    <property type="entry name" value="Radical SAM enzymes"/>
    <property type="match status" value="1"/>
</dbReference>
<evidence type="ECO:0000256" key="3">
    <source>
        <dbReference type="ARBA" id="ARBA00022691"/>
    </source>
</evidence>
<evidence type="ECO:0000256" key="7">
    <source>
        <dbReference type="PIRNR" id="PIRNR000368"/>
    </source>
</evidence>
<dbReference type="EMBL" id="UGHV01000001">
    <property type="protein sequence ID" value="STO98062.1"/>
    <property type="molecule type" value="Genomic_DNA"/>
</dbReference>
<dbReference type="PANTHER" id="PTHR30352:SF2">
    <property type="entry name" value="ANAEROBIC RIBONUCLEOSIDE-TRIPHOSPHATE REDUCTASE-ACTIVATING PROTEIN"/>
    <property type="match status" value="1"/>
</dbReference>
<keyword evidence="4" id="KW-0479">Metal-binding</keyword>
<evidence type="ECO:0000256" key="5">
    <source>
        <dbReference type="ARBA" id="ARBA00023004"/>
    </source>
</evidence>
<dbReference type="InterPro" id="IPR007197">
    <property type="entry name" value="rSAM"/>
</dbReference>
<evidence type="ECO:0000256" key="6">
    <source>
        <dbReference type="ARBA" id="ARBA00023014"/>
    </source>
</evidence>
<evidence type="ECO:0000256" key="4">
    <source>
        <dbReference type="ARBA" id="ARBA00022723"/>
    </source>
</evidence>
<dbReference type="InterPro" id="IPR012837">
    <property type="entry name" value="NrdG"/>
</dbReference>
<dbReference type="EC" id="1.97.1.-" evidence="7"/>
<protein>
    <recommendedName>
        <fullName evidence="7">Anaerobic ribonucleoside-triphosphate reductase-activating protein</fullName>
        <ecNumber evidence="7">1.97.1.-</ecNumber>
    </recommendedName>
</protein>
<gene>
    <name evidence="8" type="ORF">NCTC12410_01916</name>
</gene>
<dbReference type="InterPro" id="IPR058240">
    <property type="entry name" value="rSAM_sf"/>
</dbReference>
<dbReference type="GO" id="GO:0043365">
    <property type="term" value="F:[formate-C-acetyltransferase]-activating enzyme activity"/>
    <property type="evidence" value="ECO:0007669"/>
    <property type="project" value="InterPro"/>
</dbReference>
<accession>A0A377J6D8</accession>
<comment type="function">
    <text evidence="7">Activation of anaerobic ribonucleoside-triphosphate reductase under anaerobic conditions by generation of an organic free radical, using S-adenosylmethionine and reduced flavodoxin as cosubstrates to produce 5'-deoxy-adenosine.</text>
</comment>
<dbReference type="Proteomes" id="UP000254841">
    <property type="component" value="Unassembled WGS sequence"/>
</dbReference>
<dbReference type="SFLD" id="SFLDG01063">
    <property type="entry name" value="activating_enzymes__group_1"/>
    <property type="match status" value="1"/>
</dbReference>
<keyword evidence="3" id="KW-0949">S-adenosyl-L-methionine</keyword>
<comment type="similarity">
    <text evidence="7">Belongs to the organic radical-activating enzymes family.</text>
</comment>
<dbReference type="InterPro" id="IPR034457">
    <property type="entry name" value="Organic_radical-activating"/>
</dbReference>
<dbReference type="RefSeq" id="WP_181814276.1">
    <property type="nucleotide sequence ID" value="NZ_UGHV01000001.1"/>
</dbReference>
<dbReference type="InterPro" id="IPR013785">
    <property type="entry name" value="Aldolase_TIM"/>
</dbReference>
<dbReference type="PIRSF" id="PIRSF000368">
    <property type="entry name" value="NrdG"/>
    <property type="match status" value="1"/>
</dbReference>
<keyword evidence="7" id="KW-0560">Oxidoreductase</keyword>
<dbReference type="SFLD" id="SFLDF00299">
    <property type="entry name" value="anaerobic_ribonucleoside-triph"/>
    <property type="match status" value="1"/>
</dbReference>
<evidence type="ECO:0000256" key="1">
    <source>
        <dbReference type="ARBA" id="ARBA00001966"/>
    </source>
</evidence>
<proteinExistence type="inferred from homology"/>
<reference evidence="8 9" key="1">
    <citation type="submission" date="2018-06" db="EMBL/GenBank/DDBJ databases">
        <authorList>
            <consortium name="Pathogen Informatics"/>
            <person name="Doyle S."/>
        </authorList>
    </citation>
    <scope>NUCLEOTIDE SEQUENCE [LARGE SCALE GENOMIC DNA]</scope>
    <source>
        <strain evidence="8 9">NCTC12410</strain>
    </source>
</reference>
<dbReference type="CDD" id="cd01335">
    <property type="entry name" value="Radical_SAM"/>
    <property type="match status" value="1"/>
</dbReference>
<evidence type="ECO:0000313" key="9">
    <source>
        <dbReference type="Proteomes" id="UP000254841"/>
    </source>
</evidence>
<organism evidence="8 9">
    <name type="scientific">Helicobacter canis</name>
    <dbReference type="NCBI Taxonomy" id="29419"/>
    <lineage>
        <taxon>Bacteria</taxon>
        <taxon>Pseudomonadati</taxon>
        <taxon>Campylobacterota</taxon>
        <taxon>Epsilonproteobacteria</taxon>
        <taxon>Campylobacterales</taxon>
        <taxon>Helicobacteraceae</taxon>
        <taxon>Helicobacter</taxon>
    </lineage>
</organism>
<name>A0A377J6D8_9HELI</name>